<protein>
    <submittedName>
        <fullName evidence="1 2">Copper homeostasis protein</fullName>
    </submittedName>
</protein>
<evidence type="ECO:0000313" key="4">
    <source>
        <dbReference type="Proteomes" id="UP000198431"/>
    </source>
</evidence>
<keyword evidence="3" id="KW-1185">Reference proteome</keyword>
<reference evidence="2 3" key="2">
    <citation type="submission" date="2016-11" db="EMBL/GenBank/DDBJ databases">
        <authorList>
            <person name="Varghese N."/>
            <person name="Submissions S."/>
        </authorList>
    </citation>
    <scope>NUCLEOTIDE SEQUENCE [LARGE SCALE GENOMIC DNA]</scope>
    <source>
        <strain evidence="2 3">DSM 6368</strain>
    </source>
</reference>
<dbReference type="Pfam" id="PF04170">
    <property type="entry name" value="NlpE"/>
    <property type="match status" value="1"/>
</dbReference>
<dbReference type="Gene3D" id="2.40.128.640">
    <property type="match status" value="1"/>
</dbReference>
<sequence length="155" mass="17661">MKKLLLVLVVTAQFFACNSKKSEKVVETEDVEMNSNVSDQATIYKGVIPCADCEGIETVLKIYEGDGTIESHKFELSSTYQGKVPKKEFTEKGNFNLERGLEDDADGTIYVLNWDKPQAQQIYYGSYSNNREKIYLLDNRKIIKSDLNYSLTIIH</sequence>
<proteinExistence type="predicted"/>
<evidence type="ECO:0000313" key="1">
    <source>
        <dbReference type="EMBL" id="OXA99211.1"/>
    </source>
</evidence>
<dbReference type="EMBL" id="FRBX01000009">
    <property type="protein sequence ID" value="SHN21632.1"/>
    <property type="molecule type" value="Genomic_DNA"/>
</dbReference>
<gene>
    <name evidence="1" type="ORF">B0A72_22495</name>
    <name evidence="2" type="ORF">SAMN05444387_4731</name>
</gene>
<name>A0AB36NUK7_9FLAO</name>
<dbReference type="Proteomes" id="UP000184216">
    <property type="component" value="Unassembled WGS sequence"/>
</dbReference>
<reference evidence="1 4" key="1">
    <citation type="submission" date="2016-11" db="EMBL/GenBank/DDBJ databases">
        <title>Whole genomes of Flavobacteriaceae.</title>
        <authorList>
            <person name="Stine C."/>
            <person name="Li C."/>
            <person name="Tadesse D."/>
        </authorList>
    </citation>
    <scope>NUCLEOTIDE SEQUENCE [LARGE SCALE GENOMIC DNA]</scope>
    <source>
        <strain evidence="1 4">ATCC 19366</strain>
    </source>
</reference>
<dbReference type="RefSeq" id="WP_073398311.1">
    <property type="nucleotide sequence ID" value="NZ_FRBX01000009.1"/>
</dbReference>
<evidence type="ECO:0000313" key="2">
    <source>
        <dbReference type="EMBL" id="SHN21632.1"/>
    </source>
</evidence>
<organism evidence="1 4">
    <name type="scientific">Flavobacterium pectinovorum</name>
    <dbReference type="NCBI Taxonomy" id="29533"/>
    <lineage>
        <taxon>Bacteria</taxon>
        <taxon>Pseudomonadati</taxon>
        <taxon>Bacteroidota</taxon>
        <taxon>Flavobacteriia</taxon>
        <taxon>Flavobacteriales</taxon>
        <taxon>Flavobacteriaceae</taxon>
        <taxon>Flavobacterium</taxon>
    </lineage>
</organism>
<dbReference type="Proteomes" id="UP000198431">
    <property type="component" value="Unassembled WGS sequence"/>
</dbReference>
<dbReference type="InterPro" id="IPR007298">
    <property type="entry name" value="Cu-R_lipoprotein_NlpE"/>
</dbReference>
<dbReference type="AlphaFoldDB" id="A0AB36NUK7"/>
<accession>A0AB36NUK7</accession>
<evidence type="ECO:0000313" key="3">
    <source>
        <dbReference type="Proteomes" id="UP000184216"/>
    </source>
</evidence>
<dbReference type="EMBL" id="MUHB01000030">
    <property type="protein sequence ID" value="OXA99211.1"/>
    <property type="molecule type" value="Genomic_DNA"/>
</dbReference>
<comment type="caution">
    <text evidence="1">The sequence shown here is derived from an EMBL/GenBank/DDBJ whole genome shotgun (WGS) entry which is preliminary data.</text>
</comment>